<dbReference type="InterPro" id="IPR051207">
    <property type="entry name" value="ComplexI_NDUFA9_subunit"/>
</dbReference>
<dbReference type="Pfam" id="PF01370">
    <property type="entry name" value="Epimerase"/>
    <property type="match status" value="1"/>
</dbReference>
<accession>A0ABW7I911</accession>
<dbReference type="RefSeq" id="WP_377172040.1">
    <property type="nucleotide sequence ID" value="NZ_JBHTJC010000003.1"/>
</dbReference>
<organism evidence="2 3">
    <name type="scientific">Roseovarius aquimarinus</name>
    <dbReference type="NCBI Taxonomy" id="1229156"/>
    <lineage>
        <taxon>Bacteria</taxon>
        <taxon>Pseudomonadati</taxon>
        <taxon>Pseudomonadota</taxon>
        <taxon>Alphaproteobacteria</taxon>
        <taxon>Rhodobacterales</taxon>
        <taxon>Roseobacteraceae</taxon>
        <taxon>Roseovarius</taxon>
    </lineage>
</organism>
<feature type="domain" description="NAD-dependent epimerase/dehydratase" evidence="1">
    <location>
        <begin position="5"/>
        <end position="212"/>
    </location>
</feature>
<evidence type="ECO:0000313" key="2">
    <source>
        <dbReference type="EMBL" id="MFH0254669.1"/>
    </source>
</evidence>
<dbReference type="Proteomes" id="UP001607157">
    <property type="component" value="Unassembled WGS sequence"/>
</dbReference>
<dbReference type="InterPro" id="IPR036291">
    <property type="entry name" value="NAD(P)-bd_dom_sf"/>
</dbReference>
<dbReference type="PANTHER" id="PTHR12126">
    <property type="entry name" value="NADH-UBIQUINONE OXIDOREDUCTASE 39 KDA SUBUNIT-RELATED"/>
    <property type="match status" value="1"/>
</dbReference>
<dbReference type="EMBL" id="JBIHMM010000003">
    <property type="protein sequence ID" value="MFH0254669.1"/>
    <property type="molecule type" value="Genomic_DNA"/>
</dbReference>
<dbReference type="CDD" id="cd05271">
    <property type="entry name" value="NDUFA9_like_SDR_a"/>
    <property type="match status" value="1"/>
</dbReference>
<comment type="caution">
    <text evidence="2">The sequence shown here is derived from an EMBL/GenBank/DDBJ whole genome shotgun (WGS) entry which is preliminary data.</text>
</comment>
<reference evidence="2 3" key="1">
    <citation type="submission" date="2024-10" db="EMBL/GenBank/DDBJ databases">
        <authorList>
            <person name="Yang X.-N."/>
        </authorList>
    </citation>
    <scope>NUCLEOTIDE SEQUENCE [LARGE SCALE GENOMIC DNA]</scope>
    <source>
        <strain evidence="2 3">CAU 1059</strain>
    </source>
</reference>
<dbReference type="SUPFAM" id="SSF51735">
    <property type="entry name" value="NAD(P)-binding Rossmann-fold domains"/>
    <property type="match status" value="1"/>
</dbReference>
<keyword evidence="3" id="KW-1185">Reference proteome</keyword>
<gene>
    <name evidence="2" type="ORF">ACGRVM_12260</name>
</gene>
<proteinExistence type="predicted"/>
<dbReference type="InterPro" id="IPR001509">
    <property type="entry name" value="Epimerase_deHydtase"/>
</dbReference>
<evidence type="ECO:0000259" key="1">
    <source>
        <dbReference type="Pfam" id="PF01370"/>
    </source>
</evidence>
<protein>
    <submittedName>
        <fullName evidence="2">Complex I NDUFA9 subunit family protein</fullName>
    </submittedName>
</protein>
<name>A0ABW7I911_9RHOB</name>
<dbReference type="Gene3D" id="3.40.50.720">
    <property type="entry name" value="NAD(P)-binding Rossmann-like Domain"/>
    <property type="match status" value="1"/>
</dbReference>
<sequence length="331" mass="35405">MSKLVTIFGGSGFVGRYVAYRMAQAGWRVRVACRRPEAAGFVRTYGVVGQVEPVICNIRNDESVRSVTRGADAVVNCVGTFDRKGKNNFDAVQDDGATRIARMAAEEGAEQLVYLSAIGADVDGDSLYAQSKGRGEKGILEHFPNAVILRPSIVFGPEDAFFNRFAAMTKMGPVLPVVGADTKFQPVYVGDVADAAAMAAQGKAAPGIYELGGPDVHTFRELMELMLRVIRRRRLIVNIPFLPAKGLGAAMELGQTVTLGLAPAQITRDQVTSLKSDNVVAEGAKGLPDLGIEATALEAVLPDYLWRFRPSGQYAAIKESAKDASGKLGTH</sequence>
<evidence type="ECO:0000313" key="3">
    <source>
        <dbReference type="Proteomes" id="UP001607157"/>
    </source>
</evidence>
<dbReference type="PANTHER" id="PTHR12126:SF11">
    <property type="entry name" value="NADH DEHYDROGENASE [UBIQUINONE] 1 ALPHA SUBCOMPLEX SUBUNIT 9, MITOCHONDRIAL"/>
    <property type="match status" value="1"/>
</dbReference>